<accession>A0A8H6SWY0</accession>
<dbReference type="AlphaFoldDB" id="A0A8H6SWY0"/>
<protein>
    <submittedName>
        <fullName evidence="2">Uncharacterized protein</fullName>
    </submittedName>
</protein>
<dbReference type="GeneID" id="59343580"/>
<evidence type="ECO:0000256" key="1">
    <source>
        <dbReference type="SAM" id="MobiDB-lite"/>
    </source>
</evidence>
<comment type="caution">
    <text evidence="2">The sequence shown here is derived from an EMBL/GenBank/DDBJ whole genome shotgun (WGS) entry which is preliminary data.</text>
</comment>
<feature type="compositionally biased region" description="Polar residues" evidence="1">
    <location>
        <begin position="299"/>
        <end position="317"/>
    </location>
</feature>
<proteinExistence type="predicted"/>
<name>A0A8H6SWY0_9AGAR</name>
<reference evidence="2" key="1">
    <citation type="submission" date="2020-05" db="EMBL/GenBank/DDBJ databases">
        <title>Mycena genomes resolve the evolution of fungal bioluminescence.</title>
        <authorList>
            <person name="Tsai I.J."/>
        </authorList>
    </citation>
    <scope>NUCLEOTIDE SEQUENCE</scope>
    <source>
        <strain evidence="2">171206Taipei</strain>
    </source>
</reference>
<gene>
    <name evidence="2" type="ORF">MIND_00424900</name>
</gene>
<organism evidence="2 3">
    <name type="scientific">Mycena indigotica</name>
    <dbReference type="NCBI Taxonomy" id="2126181"/>
    <lineage>
        <taxon>Eukaryota</taxon>
        <taxon>Fungi</taxon>
        <taxon>Dikarya</taxon>
        <taxon>Basidiomycota</taxon>
        <taxon>Agaricomycotina</taxon>
        <taxon>Agaricomycetes</taxon>
        <taxon>Agaricomycetidae</taxon>
        <taxon>Agaricales</taxon>
        <taxon>Marasmiineae</taxon>
        <taxon>Mycenaceae</taxon>
        <taxon>Mycena</taxon>
    </lineage>
</organism>
<evidence type="ECO:0000313" key="3">
    <source>
        <dbReference type="Proteomes" id="UP000636479"/>
    </source>
</evidence>
<feature type="region of interest" description="Disordered" evidence="1">
    <location>
        <begin position="299"/>
        <end position="323"/>
    </location>
</feature>
<dbReference type="RefSeq" id="XP_037221356.1">
    <property type="nucleotide sequence ID" value="XM_037361064.1"/>
</dbReference>
<dbReference type="Proteomes" id="UP000636479">
    <property type="component" value="Unassembled WGS sequence"/>
</dbReference>
<dbReference type="EMBL" id="JACAZF010000004">
    <property type="protein sequence ID" value="KAF7306337.1"/>
    <property type="molecule type" value="Genomic_DNA"/>
</dbReference>
<sequence length="341" mass="37432">MSHTTQSIWDVYERDYRDACLFVEYPAIDDIVTAVISRLMDPLTSPLANVRLHRLTTRQWYDSLPPTIFQAKFPVHRLIQTGGWALGDIIQLSLKKSGIHTLTDDEVKIVVLALTSDKVISALLHLVNPQEPTPLLAHIYGFWPPQGDVPNGAPLHDALACYASMTTNDNVPLTRQNLLRRQLVKLFRSVVQWAVDEVVDAGDLVEPDVVSGGEAEENHVLVPTMPTPTPNLRPSLLTHPSPATPNIRGEDEGVASMEISAILAPLQGLRPSGVEAITPSRSLTGSKGKMKKENLRPVSNVNTCDEGETASSFTQNKNGRDSNRGLRLVIGSVIKSDTMFK</sequence>
<evidence type="ECO:0000313" key="2">
    <source>
        <dbReference type="EMBL" id="KAF7306337.1"/>
    </source>
</evidence>
<keyword evidence="3" id="KW-1185">Reference proteome</keyword>